<protein>
    <recommendedName>
        <fullName evidence="1">HTH cro/C1-type domain-containing protein</fullName>
    </recommendedName>
</protein>
<gene>
    <name evidence="2" type="ORF">NCTC10713_00736</name>
</gene>
<name>A0A448AHE6_STRAP</name>
<dbReference type="RefSeq" id="WP_018543462.1">
    <property type="nucleotide sequence ID" value="NZ_AP018548.1"/>
</dbReference>
<dbReference type="AlphaFoldDB" id="A0A448AHE6"/>
<dbReference type="EMBL" id="LR134283">
    <property type="protein sequence ID" value="VED97798.1"/>
    <property type="molecule type" value="Genomic_DNA"/>
</dbReference>
<dbReference type="GO" id="GO:0003677">
    <property type="term" value="F:DNA binding"/>
    <property type="evidence" value="ECO:0007669"/>
    <property type="project" value="InterPro"/>
</dbReference>
<organism evidence="2 3">
    <name type="scientific">Streptococcus anginosus</name>
    <dbReference type="NCBI Taxonomy" id="1328"/>
    <lineage>
        <taxon>Bacteria</taxon>
        <taxon>Bacillati</taxon>
        <taxon>Bacillota</taxon>
        <taxon>Bacilli</taxon>
        <taxon>Lactobacillales</taxon>
        <taxon>Streptococcaceae</taxon>
        <taxon>Streptococcus</taxon>
        <taxon>Streptococcus anginosus group</taxon>
    </lineage>
</organism>
<dbReference type="Pfam" id="PF13443">
    <property type="entry name" value="HTH_26"/>
    <property type="match status" value="1"/>
</dbReference>
<dbReference type="InterPro" id="IPR001387">
    <property type="entry name" value="Cro/C1-type_HTH"/>
</dbReference>
<dbReference type="GeneID" id="93963282"/>
<sequence length="145" mass="16875">MKSKDDFKKELDNYQKMVPCLQLRFKDTLTELMNYFQLTNRKLAELSSLGEKTVSQLRKGVVDKPQLETIIAICVALQLPTFISHSLIETAGYKLQPYGKDIYYQYFLDKASQKQMSIEDCNDLLIKIKEEPLTKMAKELIKNEK</sequence>
<evidence type="ECO:0000313" key="3">
    <source>
        <dbReference type="Proteomes" id="UP000278419"/>
    </source>
</evidence>
<dbReference type="InterPro" id="IPR010982">
    <property type="entry name" value="Lambda_DNA-bd_dom_sf"/>
</dbReference>
<accession>A0A448AHE6</accession>
<dbReference type="SUPFAM" id="SSF47413">
    <property type="entry name" value="lambda repressor-like DNA-binding domains"/>
    <property type="match status" value="1"/>
</dbReference>
<proteinExistence type="predicted"/>
<feature type="domain" description="HTH cro/C1-type" evidence="1">
    <location>
        <begin position="29"/>
        <end position="78"/>
    </location>
</feature>
<evidence type="ECO:0000313" key="2">
    <source>
        <dbReference type="EMBL" id="VED97798.1"/>
    </source>
</evidence>
<reference evidence="2 3" key="1">
    <citation type="submission" date="2018-12" db="EMBL/GenBank/DDBJ databases">
        <authorList>
            <consortium name="Pathogen Informatics"/>
        </authorList>
    </citation>
    <scope>NUCLEOTIDE SEQUENCE [LARGE SCALE GENOMIC DNA]</scope>
    <source>
        <strain evidence="2 3">NCTC10713</strain>
    </source>
</reference>
<dbReference type="Proteomes" id="UP000278419">
    <property type="component" value="Chromosome"/>
</dbReference>
<evidence type="ECO:0000259" key="1">
    <source>
        <dbReference type="Pfam" id="PF13443"/>
    </source>
</evidence>
<dbReference type="Gene3D" id="1.10.260.40">
    <property type="entry name" value="lambda repressor-like DNA-binding domains"/>
    <property type="match status" value="1"/>
</dbReference>